<dbReference type="InterPro" id="IPR000052">
    <property type="entry name" value="Pltvir_coat"/>
</dbReference>
<dbReference type="RefSeq" id="YP_002308451.1">
    <property type="nucleotide sequence ID" value="NC_011540.1"/>
</dbReference>
<keyword evidence="6 12" id="KW-0167">Capsid protein</keyword>
<proteinExistence type="inferred from homology"/>
<evidence type="ECO:0000256" key="9">
    <source>
        <dbReference type="ARBA" id="ARBA00031336"/>
    </source>
</evidence>
<keyword evidence="8" id="KW-0687">Ribonucleoprotein</keyword>
<reference evidence="12 13" key="1">
    <citation type="submission" date="2005-06" db="EMBL/GenBank/DDBJ databases">
        <title>Sequencing and molecular analysis of the viral genome of Hippeastrum latent virus isolated from Hippeastrum hybridun Hort.</title>
        <authorList>
            <person name="Wang H.-L."/>
            <person name="Tai C.-M."/>
        </authorList>
    </citation>
    <scope>NUCLEOTIDE SEQUENCE [LARGE SCALE GENOMIC DNA]</scope>
</reference>
<feature type="domain" description="Potexviruses and carlaviruses coat protein" evidence="11">
    <location>
        <begin position="218"/>
        <end position="233"/>
    </location>
</feature>
<dbReference type="Proteomes" id="UP000203515">
    <property type="component" value="Segment"/>
</dbReference>
<dbReference type="OrthoDB" id="15901at10239"/>
<comment type="subcellular location">
    <subcellularLocation>
        <location evidence="2">Virion</location>
    </subcellularLocation>
</comment>
<evidence type="ECO:0000256" key="4">
    <source>
        <dbReference type="ARBA" id="ARBA00018091"/>
    </source>
</evidence>
<evidence type="ECO:0000256" key="7">
    <source>
        <dbReference type="ARBA" id="ARBA00022844"/>
    </source>
</evidence>
<comment type="similarity">
    <text evidence="3">Belongs to the potexviruses coat protein family.</text>
</comment>
<evidence type="ECO:0000313" key="12">
    <source>
        <dbReference type="EMBL" id="AAZ15110.1"/>
    </source>
</evidence>
<dbReference type="GO" id="GO:0005198">
    <property type="term" value="F:structural molecule activity"/>
    <property type="evidence" value="ECO:0007669"/>
    <property type="project" value="InterPro"/>
</dbReference>
<dbReference type="Pfam" id="PF08358">
    <property type="entry name" value="Flexi_CP_N"/>
    <property type="match status" value="1"/>
</dbReference>
<keyword evidence="13" id="KW-1185">Reference proteome</keyword>
<gene>
    <name evidence="12" type="primary">CP</name>
</gene>
<dbReference type="GO" id="GO:1990904">
    <property type="term" value="C:ribonucleoprotein complex"/>
    <property type="evidence" value="ECO:0007669"/>
    <property type="project" value="UniProtKB-KW"/>
</dbReference>
<evidence type="ECO:0000256" key="3">
    <source>
        <dbReference type="ARBA" id="ARBA00007202"/>
    </source>
</evidence>
<dbReference type="EMBL" id="DQ098905">
    <property type="protein sequence ID" value="AAZ15110.1"/>
    <property type="molecule type" value="Genomic_RNA"/>
</dbReference>
<keyword evidence="7" id="KW-0946">Virion</keyword>
<dbReference type="GeneID" id="7040095"/>
<dbReference type="InterPro" id="IPR013569">
    <property type="entry name" value="Carlavirus_coat_N"/>
</dbReference>
<dbReference type="KEGG" id="vg:7040095"/>
<evidence type="ECO:0000259" key="11">
    <source>
        <dbReference type="PROSITE" id="PS00418"/>
    </source>
</evidence>
<feature type="region of interest" description="Disordered" evidence="10">
    <location>
        <begin position="1"/>
        <end position="28"/>
    </location>
</feature>
<evidence type="ECO:0000256" key="8">
    <source>
        <dbReference type="ARBA" id="ARBA00023274"/>
    </source>
</evidence>
<evidence type="ECO:0000256" key="6">
    <source>
        <dbReference type="ARBA" id="ARBA00022561"/>
    </source>
</evidence>
<evidence type="ECO:0000256" key="2">
    <source>
        <dbReference type="ARBA" id="ARBA00004328"/>
    </source>
</evidence>
<dbReference type="Pfam" id="PF00286">
    <property type="entry name" value="Flexi_CP"/>
    <property type="match status" value="1"/>
</dbReference>
<protein>
    <recommendedName>
        <fullName evidence="4">Capsid protein</fullName>
    </recommendedName>
    <alternativeName>
        <fullName evidence="9">Coat protein</fullName>
    </alternativeName>
</protein>
<dbReference type="PRINTS" id="PR00232">
    <property type="entry name" value="POTXCARLCOAT"/>
</dbReference>
<dbReference type="GO" id="GO:0019029">
    <property type="term" value="C:helical viral capsid"/>
    <property type="evidence" value="ECO:0007669"/>
    <property type="project" value="UniProtKB-KW"/>
</dbReference>
<dbReference type="PROSITE" id="PS00418">
    <property type="entry name" value="POTEX_CARLAVIRUS_COAT"/>
    <property type="match status" value="1"/>
</dbReference>
<keyword evidence="5" id="KW-1139">Helical capsid protein</keyword>
<evidence type="ECO:0000256" key="1">
    <source>
        <dbReference type="ARBA" id="ARBA00004032"/>
    </source>
</evidence>
<name>Q4F974_9VIRU</name>
<comment type="function">
    <text evidence="1">Required for genome encapsidation. Forms ribonucleoprotein complexes along with TGB1 helicase and viral RNA.</text>
</comment>
<evidence type="ECO:0000313" key="13">
    <source>
        <dbReference type="Proteomes" id="UP000203515"/>
    </source>
</evidence>
<organism evidence="12 13">
    <name type="scientific">Hippeastrum latent virus</name>
    <dbReference type="NCBI Taxonomy" id="335963"/>
    <lineage>
        <taxon>Viruses</taxon>
        <taxon>Riboviria</taxon>
        <taxon>Orthornavirae</taxon>
        <taxon>Kitrinoviricota</taxon>
        <taxon>Alsuviricetes</taxon>
        <taxon>Tymovirales</taxon>
        <taxon>Betaflexiviridae</taxon>
        <taxon>Quinvirinae</taxon>
        <taxon>Carlavirus</taxon>
        <taxon>Carlavirus latenshippeastri</taxon>
    </lineage>
</organism>
<evidence type="ECO:0000256" key="5">
    <source>
        <dbReference type="ARBA" id="ARBA00022497"/>
    </source>
</evidence>
<evidence type="ECO:0000256" key="10">
    <source>
        <dbReference type="SAM" id="MobiDB-lite"/>
    </source>
</evidence>
<sequence length="292" mass="32545">MATKVADNPSDPNVGEPKATKPGDNVDPAAAADLFDDARLMEDQIEERMARLREFLMKQQRAVQVTNPSFELGRPKLKMLDSVRSDPTNLYNKPTIDQLCRIRPKSISNNMATSQDMAAITVAIESLGVPSEKVQTVIIQAVAYCKDASSSAYLDPQGTFEWEGGAIMADAVLAILKRDAGTLRRVCRLYAPVTWNHMLAHNAPPSDWAAMGFQYTERFAAFDCFDYVENQAAVQPFEGLIRRPTPAEKIAHNTHKRIALDRANRNERFSSLEAEITGGRLGPEIERSYWKT</sequence>
<accession>Q4F974</accession>